<protein>
    <recommendedName>
        <fullName evidence="4">S-layer protein</fullName>
    </recommendedName>
</protein>
<dbReference type="PANTHER" id="PTHR35902:SF3">
    <property type="entry name" value="NPCBM-ASSOCIATED, NEW3 DOMAIN OF ALPHA-GALACTOSIDASE"/>
    <property type="match status" value="1"/>
</dbReference>
<keyword evidence="1" id="KW-0472">Membrane</keyword>
<dbReference type="EMBL" id="RXIL01000043">
    <property type="protein sequence ID" value="RZN71327.1"/>
    <property type="molecule type" value="Genomic_DNA"/>
</dbReference>
<evidence type="ECO:0000313" key="3">
    <source>
        <dbReference type="Proteomes" id="UP000320766"/>
    </source>
</evidence>
<dbReference type="InterPro" id="IPR013783">
    <property type="entry name" value="Ig-like_fold"/>
</dbReference>
<keyword evidence="1" id="KW-1133">Transmembrane helix</keyword>
<evidence type="ECO:0000313" key="2">
    <source>
        <dbReference type="EMBL" id="RZN71327.1"/>
    </source>
</evidence>
<dbReference type="Proteomes" id="UP000320766">
    <property type="component" value="Unassembled WGS sequence"/>
</dbReference>
<dbReference type="PANTHER" id="PTHR35902">
    <property type="entry name" value="S-LAYER DOMAIN-LIKE PROTEIN-RELATED"/>
    <property type="match status" value="1"/>
</dbReference>
<sequence length="446" mass="47156">MRSIPILSLLALFICAAVIPTAGALSVGEVHFDKMPFSLGDKVNLSIPIINNGDKKSDVVVQLQQVTFSGLMGKSTFVMSGEIGEHPSSKSIGILDGSDGLGDLRSGEKRIAHFVIYVAPDATGGIYNLNIKASYRNAFSSKTEMLGTISIPVESSYIIISNVSDDVIAPGSANEMTIEVKNVGRDTVKDVLLEVGTISPASSAAPSTSMMPGSIMEMMGGTIPSFGEEEEKVPPISLVGSGNRLYIGDLSPGESCPVKVKLVADPKTKKGLYRLPVTIHHWGGSSSDSIAVRVISRAEVSIPEIETSPREVKPNTTATLLVTIENNGGDAARSVRVDILENRYLAGRGAWNSAYAGTVAPGDAGSAIFQMTVLEGAPEKLPIAMKISYTDDLGEHAIVAKKGISVSQVEEVKSPAERVPVLVIFIVLVLAVAVLGFYLYGKRVKK</sequence>
<gene>
    <name evidence="2" type="ORF">EF807_02445</name>
</gene>
<dbReference type="Gene3D" id="2.60.40.10">
    <property type="entry name" value="Immunoglobulins"/>
    <property type="match status" value="1"/>
</dbReference>
<evidence type="ECO:0000256" key="1">
    <source>
        <dbReference type="SAM" id="Phobius"/>
    </source>
</evidence>
<keyword evidence="1" id="KW-0812">Transmembrane</keyword>
<organism evidence="2 3">
    <name type="scientific">Candidatus Methanolliviera hydrocarbonicum</name>
    <dbReference type="NCBI Taxonomy" id="2491085"/>
    <lineage>
        <taxon>Archaea</taxon>
        <taxon>Methanobacteriati</taxon>
        <taxon>Methanobacteriota</taxon>
        <taxon>Candidatus Methanoliparia</taxon>
        <taxon>Candidatus Methanoliparales</taxon>
        <taxon>Candidatus Methanollivieraceae</taxon>
        <taxon>Candidatus Methanolliviera</taxon>
    </lineage>
</organism>
<comment type="caution">
    <text evidence="2">The sequence shown here is derived from an EMBL/GenBank/DDBJ whole genome shotgun (WGS) entry which is preliminary data.</text>
</comment>
<name>A0A520KXU2_9EURY</name>
<evidence type="ECO:0008006" key="4">
    <source>
        <dbReference type="Google" id="ProtNLM"/>
    </source>
</evidence>
<feature type="transmembrane region" description="Helical" evidence="1">
    <location>
        <begin position="419"/>
        <end position="440"/>
    </location>
</feature>
<dbReference type="AlphaFoldDB" id="A0A520KXU2"/>
<proteinExistence type="predicted"/>
<accession>A0A520KXU2</accession>
<reference evidence="2 3" key="1">
    <citation type="journal article" date="2019" name="Nat. Microbiol.">
        <title>Wide diversity of methane and short-chain alkane metabolisms in uncultured archaea.</title>
        <authorList>
            <person name="Borrel G."/>
            <person name="Adam P.S."/>
            <person name="McKay L.J."/>
            <person name="Chen L.X."/>
            <person name="Sierra-Garcia I.N."/>
            <person name="Sieber C.M."/>
            <person name="Letourneur Q."/>
            <person name="Ghozlane A."/>
            <person name="Andersen G.L."/>
            <person name="Li W.J."/>
            <person name="Hallam S.J."/>
            <person name="Muyzer G."/>
            <person name="de Oliveira V.M."/>
            <person name="Inskeep W.P."/>
            <person name="Banfield J.F."/>
            <person name="Gribaldo S."/>
        </authorList>
    </citation>
    <scope>NUCLEOTIDE SEQUENCE [LARGE SCALE GENOMIC DNA]</scope>
    <source>
        <strain evidence="2">NM1b</strain>
    </source>
</reference>